<dbReference type="InterPro" id="IPR029069">
    <property type="entry name" value="HotDog_dom_sf"/>
</dbReference>
<dbReference type="InterPro" id="IPR052061">
    <property type="entry name" value="PTE-AB_protein"/>
</dbReference>
<feature type="region of interest" description="Disordered" evidence="1">
    <location>
        <begin position="1"/>
        <end position="88"/>
    </location>
</feature>
<protein>
    <recommendedName>
        <fullName evidence="2">Thioesterase domain-containing protein</fullName>
    </recommendedName>
</protein>
<evidence type="ECO:0000313" key="4">
    <source>
        <dbReference type="Proteomes" id="UP000248817"/>
    </source>
</evidence>
<feature type="compositionally biased region" description="Pro residues" evidence="1">
    <location>
        <begin position="64"/>
        <end position="78"/>
    </location>
</feature>
<proteinExistence type="predicted"/>
<feature type="region of interest" description="Disordered" evidence="1">
    <location>
        <begin position="252"/>
        <end position="272"/>
    </location>
</feature>
<sequence length="305" mass="32836">MSHLRPLRPLTRLLARPHHPHNLQPTLTTPNTSPIPKHPTRTLRSATPTSATATTTTTTTTTTPPLPTKAYPAPPHPSHPSVTQAEAQLTSHPLLRTLRQDKSYTETRPHLSMIPTHRAAHFVAGTLAGAHKVTVPPYVFTRSKPSTTTTQPTPPNQAPPPPPQPQPTLAQTISLFHLGTTLNGHPGYVHGGLLSVMFDETFARCVAAAFPSGVGMTAHLSVDFRQPARPDRVYVLRAETVRVDGRKAWVEGSLTAGPPPRGASGEEEGGVVGEEDATEGTMVAEARALFVEPKFAESMVPLYRN</sequence>
<keyword evidence="4" id="KW-1185">Reference proteome</keyword>
<dbReference type="SUPFAM" id="SSF54637">
    <property type="entry name" value="Thioesterase/thiol ester dehydrase-isomerase"/>
    <property type="match status" value="1"/>
</dbReference>
<accession>A0A2V5JCC3</accession>
<feature type="compositionally biased region" description="Pro residues" evidence="1">
    <location>
        <begin position="152"/>
        <end position="166"/>
    </location>
</feature>
<dbReference type="PANTHER" id="PTHR47260:SF2">
    <property type="entry name" value="THIOESTERASE DOMAIN-CONTAINING PROTEIN-RELATED"/>
    <property type="match status" value="1"/>
</dbReference>
<evidence type="ECO:0000313" key="3">
    <source>
        <dbReference type="EMBL" id="PYI36587.1"/>
    </source>
</evidence>
<evidence type="ECO:0000259" key="2">
    <source>
        <dbReference type="Pfam" id="PF03061"/>
    </source>
</evidence>
<dbReference type="PANTHER" id="PTHR47260">
    <property type="entry name" value="UPF0644 PROTEIN PB2B4.06"/>
    <property type="match status" value="1"/>
</dbReference>
<reference evidence="3 4" key="1">
    <citation type="submission" date="2018-02" db="EMBL/GenBank/DDBJ databases">
        <title>The genomes of Aspergillus section Nigri reveals drivers in fungal speciation.</title>
        <authorList>
            <consortium name="DOE Joint Genome Institute"/>
            <person name="Vesth T.C."/>
            <person name="Nybo J."/>
            <person name="Theobald S."/>
            <person name="Brandl J."/>
            <person name="Frisvad J.C."/>
            <person name="Nielsen K.F."/>
            <person name="Lyhne E.K."/>
            <person name="Kogle M.E."/>
            <person name="Kuo A."/>
            <person name="Riley R."/>
            <person name="Clum A."/>
            <person name="Nolan M."/>
            <person name="Lipzen A."/>
            <person name="Salamov A."/>
            <person name="Henrissat B."/>
            <person name="Wiebenga A."/>
            <person name="De vries R.P."/>
            <person name="Grigoriev I.V."/>
            <person name="Mortensen U.H."/>
            <person name="Andersen M.R."/>
            <person name="Baker S.E."/>
        </authorList>
    </citation>
    <scope>NUCLEOTIDE SEQUENCE [LARGE SCALE GENOMIC DNA]</scope>
    <source>
        <strain evidence="3 4">CBS 114.80</strain>
    </source>
</reference>
<dbReference type="EMBL" id="KZ825464">
    <property type="protein sequence ID" value="PYI36587.1"/>
    <property type="molecule type" value="Genomic_DNA"/>
</dbReference>
<organism evidence="3 4">
    <name type="scientific">Aspergillus indologenus CBS 114.80</name>
    <dbReference type="NCBI Taxonomy" id="1450541"/>
    <lineage>
        <taxon>Eukaryota</taxon>
        <taxon>Fungi</taxon>
        <taxon>Dikarya</taxon>
        <taxon>Ascomycota</taxon>
        <taxon>Pezizomycotina</taxon>
        <taxon>Eurotiomycetes</taxon>
        <taxon>Eurotiomycetidae</taxon>
        <taxon>Eurotiales</taxon>
        <taxon>Aspergillaceae</taxon>
        <taxon>Aspergillus</taxon>
        <taxon>Aspergillus subgen. Circumdati</taxon>
    </lineage>
</organism>
<feature type="compositionally biased region" description="Polar residues" evidence="1">
    <location>
        <begin position="23"/>
        <end position="34"/>
    </location>
</feature>
<feature type="region of interest" description="Disordered" evidence="1">
    <location>
        <begin position="140"/>
        <end position="167"/>
    </location>
</feature>
<dbReference type="AlphaFoldDB" id="A0A2V5JCC3"/>
<dbReference type="Proteomes" id="UP000248817">
    <property type="component" value="Unassembled WGS sequence"/>
</dbReference>
<dbReference type="Pfam" id="PF03061">
    <property type="entry name" value="4HBT"/>
    <property type="match status" value="1"/>
</dbReference>
<evidence type="ECO:0000256" key="1">
    <source>
        <dbReference type="SAM" id="MobiDB-lite"/>
    </source>
</evidence>
<feature type="domain" description="Thioesterase" evidence="2">
    <location>
        <begin position="187"/>
        <end position="257"/>
    </location>
</feature>
<feature type="compositionally biased region" description="Low complexity" evidence="1">
    <location>
        <begin position="42"/>
        <end position="63"/>
    </location>
</feature>
<feature type="compositionally biased region" description="Low complexity" evidence="1">
    <location>
        <begin position="1"/>
        <end position="14"/>
    </location>
</feature>
<gene>
    <name evidence="3" type="ORF">BP00DRAFT_386525</name>
</gene>
<name>A0A2V5JCC3_9EURO</name>
<dbReference type="InterPro" id="IPR006683">
    <property type="entry name" value="Thioestr_dom"/>
</dbReference>
<dbReference type="CDD" id="cd03443">
    <property type="entry name" value="PaaI_thioesterase"/>
    <property type="match status" value="1"/>
</dbReference>
<dbReference type="Gene3D" id="3.10.129.10">
    <property type="entry name" value="Hotdog Thioesterase"/>
    <property type="match status" value="1"/>
</dbReference>